<evidence type="ECO:0000313" key="1">
    <source>
        <dbReference type="EMBL" id="SUI81068.1"/>
    </source>
</evidence>
<organism evidence="1 2">
    <name type="scientific">Serratia quinivorans</name>
    <dbReference type="NCBI Taxonomy" id="137545"/>
    <lineage>
        <taxon>Bacteria</taxon>
        <taxon>Pseudomonadati</taxon>
        <taxon>Pseudomonadota</taxon>
        <taxon>Gammaproteobacteria</taxon>
        <taxon>Enterobacterales</taxon>
        <taxon>Yersiniaceae</taxon>
        <taxon>Serratia</taxon>
    </lineage>
</organism>
<dbReference type="Proteomes" id="UP000255529">
    <property type="component" value="Unassembled WGS sequence"/>
</dbReference>
<accession>A0A380AIZ0</accession>
<protein>
    <submittedName>
        <fullName evidence="1">Uncharacterized protein</fullName>
    </submittedName>
</protein>
<sequence>MTAIKGTIGLAKAINDAKTDAEVKAATLELVDRLMTLQLDCLSLVEVIQLRDEKITLLSAKIAEFEDFKTQTEGYVLEALDSGSFVYSKIELVGGSEKSVKLCPHCFSKNIKSILHGIPVGSSVVFHKTRCLNCENEFLMNKNPQYEETSIKKVGSLLSGY</sequence>
<gene>
    <name evidence="1" type="ORF">NCTC11544_04244</name>
</gene>
<proteinExistence type="predicted"/>
<name>A0A380AIZ0_9GAMM</name>
<dbReference type="AlphaFoldDB" id="A0A380AIZ0"/>
<reference evidence="1 2" key="1">
    <citation type="submission" date="2018-06" db="EMBL/GenBank/DDBJ databases">
        <authorList>
            <consortium name="Pathogen Informatics"/>
            <person name="Doyle S."/>
        </authorList>
    </citation>
    <scope>NUCLEOTIDE SEQUENCE [LARGE SCALE GENOMIC DNA]</scope>
    <source>
        <strain evidence="1 2">NCTC11544</strain>
    </source>
</reference>
<dbReference type="EMBL" id="UGYN01000002">
    <property type="protein sequence ID" value="SUI81068.1"/>
    <property type="molecule type" value="Genomic_DNA"/>
</dbReference>
<evidence type="ECO:0000313" key="2">
    <source>
        <dbReference type="Proteomes" id="UP000255529"/>
    </source>
</evidence>